<dbReference type="AlphaFoldDB" id="A0A024K1X5"/>
<reference evidence="2" key="2">
    <citation type="submission" date="2014-04" db="EMBL/GenBank/DDBJ databases">
        <authorList>
            <person name="Urmite Genomes U."/>
        </authorList>
    </citation>
    <scope>NUCLEOTIDE SEQUENCE</scope>
    <source>
        <strain evidence="2">DSM 44626</strain>
    </source>
</reference>
<feature type="region of interest" description="Disordered" evidence="1">
    <location>
        <begin position="177"/>
        <end position="237"/>
    </location>
</feature>
<feature type="region of interest" description="Disordered" evidence="1">
    <location>
        <begin position="1"/>
        <end position="68"/>
    </location>
</feature>
<accession>A0A024K1X5</accession>
<gene>
    <name evidence="2" type="ORF">BN973_03956</name>
</gene>
<protein>
    <submittedName>
        <fullName evidence="2">Uncharacterized protein</fullName>
    </submittedName>
</protein>
<evidence type="ECO:0000256" key="1">
    <source>
        <dbReference type="SAM" id="MobiDB-lite"/>
    </source>
</evidence>
<proteinExistence type="predicted"/>
<evidence type="ECO:0000313" key="2">
    <source>
        <dbReference type="EMBL" id="CDO89577.1"/>
    </source>
</evidence>
<dbReference type="Proteomes" id="UP000028880">
    <property type="component" value="Unassembled WGS sequence"/>
</dbReference>
<dbReference type="EMBL" id="HG964446">
    <property type="protein sequence ID" value="CDO89577.1"/>
    <property type="molecule type" value="Genomic_DNA"/>
</dbReference>
<feature type="compositionally biased region" description="Basic and acidic residues" evidence="1">
    <location>
        <begin position="1"/>
        <end position="11"/>
    </location>
</feature>
<name>A0A024K1X5_9MYCO</name>
<dbReference type="HOGENOM" id="CLU_1169645_0_0_11"/>
<reference evidence="2" key="1">
    <citation type="journal article" date="2014" name="Genome Announc.">
        <title>Draft Genome Sequence of Mycobacterium triplex DSM 44626.</title>
        <authorList>
            <person name="Sassi M."/>
            <person name="Croce O."/>
            <person name="Robert C."/>
            <person name="Raoult D."/>
            <person name="Drancourt M."/>
        </authorList>
    </citation>
    <scope>NUCLEOTIDE SEQUENCE [LARGE SCALE GENOMIC DNA]</scope>
    <source>
        <strain evidence="2">DSM 44626</strain>
    </source>
</reference>
<sequence>MEHCRNLEAKRCPASGLQSPRRNVAGPTQSCRQPVGRTCGLRGVGRGAATPPPVRRGARNSRSPSGQTAARISLRHGRILFGGSRPGVCCGRRLQQSATSHALNQDFVQGDRKSGLGEDISTASMRPCPMSVHHWRRVCGEGGDTPDEATVDIHAKPWTHTQGRGRTPKFVVAQSKPWVSQLRRRPRQSGARPAGRRRSPQRCCRTRTTVAPSPPDRSVAGSAVRSDARRAPRCPRR</sequence>
<feature type="compositionally biased region" description="Polar residues" evidence="1">
    <location>
        <begin position="16"/>
        <end position="32"/>
    </location>
</feature>
<feature type="region of interest" description="Disordered" evidence="1">
    <location>
        <begin position="105"/>
        <end position="124"/>
    </location>
</feature>
<dbReference type="STRING" id="47839.BN973_03956"/>
<organism evidence="2">
    <name type="scientific">Mycobacterium triplex</name>
    <dbReference type="NCBI Taxonomy" id="47839"/>
    <lineage>
        <taxon>Bacteria</taxon>
        <taxon>Bacillati</taxon>
        <taxon>Actinomycetota</taxon>
        <taxon>Actinomycetes</taxon>
        <taxon>Mycobacteriales</taxon>
        <taxon>Mycobacteriaceae</taxon>
        <taxon>Mycobacterium</taxon>
        <taxon>Mycobacterium simiae complex</taxon>
    </lineage>
</organism>